<evidence type="ECO:0000313" key="2">
    <source>
        <dbReference type="EMBL" id="SFZ78361.1"/>
    </source>
</evidence>
<dbReference type="GO" id="GO:0007165">
    <property type="term" value="P:signal transduction"/>
    <property type="evidence" value="ECO:0007669"/>
    <property type="project" value="InterPro"/>
</dbReference>
<dbReference type="PROSITE" id="PS50851">
    <property type="entry name" value="CHEW"/>
    <property type="match status" value="1"/>
</dbReference>
<dbReference type="InterPro" id="IPR036061">
    <property type="entry name" value="CheW-like_dom_sf"/>
</dbReference>
<dbReference type="Pfam" id="PF01584">
    <property type="entry name" value="CheW"/>
    <property type="match status" value="1"/>
</dbReference>
<protein>
    <submittedName>
        <fullName evidence="2">Twitching motility protein PilI</fullName>
    </submittedName>
</protein>
<dbReference type="STRING" id="1121279.SAMN02745887_02938"/>
<keyword evidence="3" id="KW-1185">Reference proteome</keyword>
<dbReference type="OrthoDB" id="5298045at2"/>
<dbReference type="Gene3D" id="2.30.30.40">
    <property type="entry name" value="SH3 Domains"/>
    <property type="match status" value="1"/>
</dbReference>
<accession>A0A1K2HP62</accession>
<evidence type="ECO:0000313" key="3">
    <source>
        <dbReference type="Proteomes" id="UP000186513"/>
    </source>
</evidence>
<dbReference type="GO" id="GO:0005829">
    <property type="term" value="C:cytosol"/>
    <property type="evidence" value="ECO:0007669"/>
    <property type="project" value="TreeGrafter"/>
</dbReference>
<dbReference type="PANTHER" id="PTHR22617">
    <property type="entry name" value="CHEMOTAXIS SENSOR HISTIDINE KINASE-RELATED"/>
    <property type="match status" value="1"/>
</dbReference>
<sequence>MAKRVSLREFQESVVARLKALPTTHTATTKLGIQVGDSSWLVDLTDVSEVLPVPNMVNVPLTRRWFKGLANIRGNLFSVVDLPGFLGDEPVQPAVSSRLLLIHPRHIMNSALLVNRMLGLRNVQDMQEVAPADPAVPWCGPTRRDANGKEWRELRIQELVQQAPFLQVGTI</sequence>
<dbReference type="Proteomes" id="UP000186513">
    <property type="component" value="Unassembled WGS sequence"/>
</dbReference>
<dbReference type="AlphaFoldDB" id="A0A1K2HP62"/>
<dbReference type="EMBL" id="FPKR01000012">
    <property type="protein sequence ID" value="SFZ78361.1"/>
    <property type="molecule type" value="Genomic_DNA"/>
</dbReference>
<dbReference type="InterPro" id="IPR002545">
    <property type="entry name" value="CheW-lke_dom"/>
</dbReference>
<organism evidence="2 3">
    <name type="scientific">Chitinimonas taiwanensis DSM 18899</name>
    <dbReference type="NCBI Taxonomy" id="1121279"/>
    <lineage>
        <taxon>Bacteria</taxon>
        <taxon>Pseudomonadati</taxon>
        <taxon>Pseudomonadota</taxon>
        <taxon>Betaproteobacteria</taxon>
        <taxon>Neisseriales</taxon>
        <taxon>Chitinibacteraceae</taxon>
        <taxon>Chitinimonas</taxon>
    </lineage>
</organism>
<proteinExistence type="predicted"/>
<dbReference type="PANTHER" id="PTHR22617:SF43">
    <property type="entry name" value="PROTEIN PILI"/>
    <property type="match status" value="1"/>
</dbReference>
<dbReference type="InterPro" id="IPR039315">
    <property type="entry name" value="CheW"/>
</dbReference>
<dbReference type="SUPFAM" id="SSF50341">
    <property type="entry name" value="CheW-like"/>
    <property type="match status" value="1"/>
</dbReference>
<reference evidence="2 3" key="1">
    <citation type="submission" date="2016-11" db="EMBL/GenBank/DDBJ databases">
        <authorList>
            <person name="Jaros S."/>
            <person name="Januszkiewicz K."/>
            <person name="Wedrychowicz H."/>
        </authorList>
    </citation>
    <scope>NUCLEOTIDE SEQUENCE [LARGE SCALE GENOMIC DNA]</scope>
    <source>
        <strain evidence="2 3">DSM 18899</strain>
    </source>
</reference>
<name>A0A1K2HP62_9NEIS</name>
<dbReference type="GO" id="GO:0006935">
    <property type="term" value="P:chemotaxis"/>
    <property type="evidence" value="ECO:0007669"/>
    <property type="project" value="InterPro"/>
</dbReference>
<dbReference type="RefSeq" id="WP_072429434.1">
    <property type="nucleotide sequence ID" value="NZ_FPKR01000012.1"/>
</dbReference>
<evidence type="ECO:0000259" key="1">
    <source>
        <dbReference type="PROSITE" id="PS50851"/>
    </source>
</evidence>
<feature type="domain" description="CheW-like" evidence="1">
    <location>
        <begin position="27"/>
        <end position="165"/>
    </location>
</feature>
<gene>
    <name evidence="2" type="ORF">SAMN02745887_02938</name>
</gene>
<dbReference type="Gene3D" id="2.40.50.180">
    <property type="entry name" value="CheA-289, Domain 4"/>
    <property type="match status" value="1"/>
</dbReference>